<feature type="signal peptide" evidence="3">
    <location>
        <begin position="1"/>
        <end position="29"/>
    </location>
</feature>
<sequence>MSAKPRLITTLAACLVTAAGLLVASSAQAEAAPPLGAHYDDSGQNITFAVHSAAATRMDVYLYAKAEGADENLKVSLTEASDVYSGSVSVADLNEAGITGDVYYGYRAWGPNWTFDESWKPGSEAGFGSDVDADGNRFNPNKLLLDPYTTEVSHDPLRDGMTDEGVYASGPEHRVKDSGKVAPKGIVLADAGGDTGSAPTRPLKDDVVYEVHLRGLTKNDPDVPEGERGTYAGAARKAAELAELGVTAVEFLPLAEGPNDQNDATADSTEGDNYWGYQSLNFFAPDRRYASNKSPGGPTAEFKRMVKAFHDAGLKVFVDVVYNHTGEGYAWESGDKNTYNLLSYRGLDNPSYYSLTADKQGSWDNTGVGGNFNTFNPAAKGVIVDSLRYWRETLGVDGFRHDLASVLGNTCQHGCFKYERDNPDTALNAITDAMPARPADGGAGTDWIAEPWAIGDGTYQVGNFPKGWSEWNDKYRDTWRADQNKLGVEKVTPGQLATRIAGSSDLYGDDGRKPSASVNFTVAHDGFTLKDLYSCNDKDNGQSWPYGPSDGGSDNNLSWDHGGDAAAQRQAARTGMASLLTSAGTPMMTGGDEHLRSVRCNNNPYNLDSEANWLNHSPDADQSAFGDFTAGMLDFRSAHPALRPDDFYSGSDGNGNGMADLDWFTPAGAKPDAGYFDSADNHALGWRLDGTEFGDPYDAIYIGYNGWSGKVDFTLPDPPQGKTWHRVTDTASFAEGPGQVAKPGSEEKLDGATYGVNGRSMVVLIAK</sequence>
<dbReference type="PANTHER" id="PTHR43002">
    <property type="entry name" value="GLYCOGEN DEBRANCHING ENZYME"/>
    <property type="match status" value="1"/>
</dbReference>
<dbReference type="InterPro" id="IPR048644">
    <property type="entry name" value="Isoamylase_C"/>
</dbReference>
<evidence type="ECO:0000259" key="4">
    <source>
        <dbReference type="SMART" id="SM00642"/>
    </source>
</evidence>
<evidence type="ECO:0000313" key="5">
    <source>
        <dbReference type="EMBL" id="ADD40839.1"/>
    </source>
</evidence>
<dbReference type="Gene3D" id="3.20.20.80">
    <property type="entry name" value="Glycosidases"/>
    <property type="match status" value="1"/>
</dbReference>
<dbReference type="GO" id="GO:0005975">
    <property type="term" value="P:carbohydrate metabolic process"/>
    <property type="evidence" value="ECO:0007669"/>
    <property type="project" value="InterPro"/>
</dbReference>
<dbReference type="SUPFAM" id="SSF51011">
    <property type="entry name" value="Glycosyl hydrolase domain"/>
    <property type="match status" value="1"/>
</dbReference>
<protein>
    <submittedName>
        <fullName evidence="5">Alpha amylase catalytic region</fullName>
    </submittedName>
</protein>
<dbReference type="SMART" id="SM00642">
    <property type="entry name" value="Aamy"/>
    <property type="match status" value="1"/>
</dbReference>
<dbReference type="EMBL" id="CP001778">
    <property type="protein sequence ID" value="ADD40839.1"/>
    <property type="molecule type" value="Genomic_DNA"/>
</dbReference>
<dbReference type="AlphaFoldDB" id="D3QB22"/>
<dbReference type="Proteomes" id="UP000000844">
    <property type="component" value="Chromosome"/>
</dbReference>
<dbReference type="Gene3D" id="2.60.40.1180">
    <property type="entry name" value="Golgi alpha-mannosidase II"/>
    <property type="match status" value="1"/>
</dbReference>
<dbReference type="InterPro" id="IPR013780">
    <property type="entry name" value="Glyco_hydro_b"/>
</dbReference>
<dbReference type="InterPro" id="IPR044505">
    <property type="entry name" value="GlgX_Isoamylase_N_E_set"/>
</dbReference>
<evidence type="ECO:0000313" key="6">
    <source>
        <dbReference type="Proteomes" id="UP000000844"/>
    </source>
</evidence>
<dbReference type="SUPFAM" id="SSF81296">
    <property type="entry name" value="E set domains"/>
    <property type="match status" value="1"/>
</dbReference>
<dbReference type="Gene3D" id="2.60.40.10">
    <property type="entry name" value="Immunoglobulins"/>
    <property type="match status" value="1"/>
</dbReference>
<keyword evidence="6" id="KW-1185">Reference proteome</keyword>
<dbReference type="InterPro" id="IPR017853">
    <property type="entry name" value="GH"/>
</dbReference>
<evidence type="ECO:0000256" key="3">
    <source>
        <dbReference type="SAM" id="SignalP"/>
    </source>
</evidence>
<dbReference type="OrthoDB" id="3236218at2"/>
<dbReference type="InterPro" id="IPR013783">
    <property type="entry name" value="Ig-like_fold"/>
</dbReference>
<dbReference type="InterPro" id="IPR006047">
    <property type="entry name" value="GH13_cat_dom"/>
</dbReference>
<keyword evidence="3" id="KW-0732">Signal</keyword>
<dbReference type="CAZy" id="GH13">
    <property type="family name" value="Glycoside Hydrolase Family 13"/>
</dbReference>
<evidence type="ECO:0000256" key="2">
    <source>
        <dbReference type="SAM" id="MobiDB-lite"/>
    </source>
</evidence>
<dbReference type="HOGENOM" id="CLU_011725_1_0_11"/>
<dbReference type="SUPFAM" id="SSF51445">
    <property type="entry name" value="(Trans)glycosidases"/>
    <property type="match status" value="1"/>
</dbReference>
<feature type="region of interest" description="Disordered" evidence="2">
    <location>
        <begin position="540"/>
        <end position="569"/>
    </location>
</feature>
<reference evidence="5 6" key="1">
    <citation type="journal article" date="2009" name="Stand. Genomic Sci.">
        <title>Complete genome sequence of Stackebrandtia nassauensis type strain (LLR-40K-21).</title>
        <authorList>
            <person name="Munk C."/>
            <person name="Lapidus A."/>
            <person name="Copeland A."/>
            <person name="Jando M."/>
            <person name="Mayilraj S."/>
            <person name="Glavina Del Rio T."/>
            <person name="Nolan M."/>
            <person name="Chen F."/>
            <person name="Lucas S."/>
            <person name="Tice H."/>
            <person name="Cheng J.F."/>
            <person name="Han C."/>
            <person name="Detter J.C."/>
            <person name="Bruce D."/>
            <person name="Goodwin L."/>
            <person name="Chain P."/>
            <person name="Pitluck S."/>
            <person name="Goker M."/>
            <person name="Ovchinikova G."/>
            <person name="Pati A."/>
            <person name="Ivanova N."/>
            <person name="Mavromatis K."/>
            <person name="Chen A."/>
            <person name="Palaniappan K."/>
            <person name="Land M."/>
            <person name="Hauser L."/>
            <person name="Chang Y.J."/>
            <person name="Jeffries C.D."/>
            <person name="Bristow J."/>
            <person name="Eisen J.A."/>
            <person name="Markowitz V."/>
            <person name="Hugenholtz P."/>
            <person name="Kyrpides N.C."/>
            <person name="Klenk H.P."/>
        </authorList>
    </citation>
    <scope>NUCLEOTIDE SEQUENCE [LARGE SCALE GENOMIC DNA]</scope>
    <source>
        <strain evidence="6">DSM 44728 / CIP 108903 / NRRL B-16338 / NBRC 102104 / LLR-40K-21</strain>
    </source>
</reference>
<comment type="similarity">
    <text evidence="1">Belongs to the glycosyl hydrolase 13 family.</text>
</comment>
<feature type="domain" description="Glycosyl hydrolase family 13 catalytic" evidence="4">
    <location>
        <begin position="210"/>
        <end position="636"/>
    </location>
</feature>
<proteinExistence type="inferred from homology"/>
<dbReference type="RefSeq" id="WP_013016410.1">
    <property type="nucleotide sequence ID" value="NC_013947.1"/>
</dbReference>
<dbReference type="Pfam" id="PF21331">
    <property type="entry name" value="Isoamylase_C"/>
    <property type="match status" value="1"/>
</dbReference>
<dbReference type="KEGG" id="sna:Snas_1129"/>
<dbReference type="CDD" id="cd02856">
    <property type="entry name" value="E_set_GDE_Isoamylase_N"/>
    <property type="match status" value="1"/>
</dbReference>
<evidence type="ECO:0000256" key="1">
    <source>
        <dbReference type="ARBA" id="ARBA00008061"/>
    </source>
</evidence>
<accession>D3QB22</accession>
<organism evidence="5 6">
    <name type="scientific">Stackebrandtia nassauensis (strain DSM 44728 / CIP 108903 / NRRL B-16338 / NBRC 102104 / LLR-40K-21)</name>
    <dbReference type="NCBI Taxonomy" id="446470"/>
    <lineage>
        <taxon>Bacteria</taxon>
        <taxon>Bacillati</taxon>
        <taxon>Actinomycetota</taxon>
        <taxon>Actinomycetes</taxon>
        <taxon>Glycomycetales</taxon>
        <taxon>Glycomycetaceae</taxon>
        <taxon>Stackebrandtia</taxon>
    </lineage>
</organism>
<dbReference type="Pfam" id="PF00128">
    <property type="entry name" value="Alpha-amylase"/>
    <property type="match status" value="1"/>
</dbReference>
<dbReference type="CAZy" id="CBM48">
    <property type="family name" value="Carbohydrate-Binding Module Family 48"/>
</dbReference>
<dbReference type="eggNOG" id="COG1523">
    <property type="taxonomic scope" value="Bacteria"/>
</dbReference>
<dbReference type="CDD" id="cd11326">
    <property type="entry name" value="AmyAc_Glg_debranch"/>
    <property type="match status" value="1"/>
</dbReference>
<gene>
    <name evidence="5" type="ordered locus">Snas_1129</name>
</gene>
<dbReference type="STRING" id="446470.Snas_1129"/>
<dbReference type="InterPro" id="IPR014756">
    <property type="entry name" value="Ig_E-set"/>
</dbReference>
<feature type="chain" id="PRO_5003048387" evidence="3">
    <location>
        <begin position="30"/>
        <end position="767"/>
    </location>
</feature>
<name>D3QB22_STANL</name>